<evidence type="ECO:0000313" key="3">
    <source>
        <dbReference type="Proteomes" id="UP001162483"/>
    </source>
</evidence>
<comment type="caution">
    <text evidence="2">The sequence shown here is derived from an EMBL/GenBank/DDBJ whole genome shotgun (WGS) entry which is preliminary data.</text>
</comment>
<feature type="non-terminal residue" evidence="2">
    <location>
        <position position="107"/>
    </location>
</feature>
<feature type="region of interest" description="Disordered" evidence="1">
    <location>
        <begin position="61"/>
        <end position="107"/>
    </location>
</feature>
<evidence type="ECO:0000256" key="1">
    <source>
        <dbReference type="SAM" id="MobiDB-lite"/>
    </source>
</evidence>
<name>A0ABN9EJI0_9NEOB</name>
<accession>A0ABN9EJI0</accession>
<feature type="compositionally biased region" description="Basic and acidic residues" evidence="1">
    <location>
        <begin position="84"/>
        <end position="99"/>
    </location>
</feature>
<feature type="region of interest" description="Disordered" evidence="1">
    <location>
        <begin position="1"/>
        <end position="30"/>
    </location>
</feature>
<dbReference type="EMBL" id="CATNWA010015544">
    <property type="protein sequence ID" value="CAI9584389.1"/>
    <property type="molecule type" value="Genomic_DNA"/>
</dbReference>
<keyword evidence="3" id="KW-1185">Reference proteome</keyword>
<organism evidence="2 3">
    <name type="scientific">Staurois parvus</name>
    <dbReference type="NCBI Taxonomy" id="386267"/>
    <lineage>
        <taxon>Eukaryota</taxon>
        <taxon>Metazoa</taxon>
        <taxon>Chordata</taxon>
        <taxon>Craniata</taxon>
        <taxon>Vertebrata</taxon>
        <taxon>Euteleostomi</taxon>
        <taxon>Amphibia</taxon>
        <taxon>Batrachia</taxon>
        <taxon>Anura</taxon>
        <taxon>Neobatrachia</taxon>
        <taxon>Ranoidea</taxon>
        <taxon>Ranidae</taxon>
        <taxon>Staurois</taxon>
    </lineage>
</organism>
<proteinExistence type="predicted"/>
<feature type="compositionally biased region" description="Acidic residues" evidence="1">
    <location>
        <begin position="61"/>
        <end position="76"/>
    </location>
</feature>
<protein>
    <submittedName>
        <fullName evidence="2">Uncharacterized protein</fullName>
    </submittedName>
</protein>
<dbReference type="Proteomes" id="UP001162483">
    <property type="component" value="Unassembled WGS sequence"/>
</dbReference>
<reference evidence="2" key="1">
    <citation type="submission" date="2023-05" db="EMBL/GenBank/DDBJ databases">
        <authorList>
            <person name="Stuckert A."/>
        </authorList>
    </citation>
    <scope>NUCLEOTIDE SEQUENCE</scope>
</reference>
<evidence type="ECO:0000313" key="2">
    <source>
        <dbReference type="EMBL" id="CAI9584389.1"/>
    </source>
</evidence>
<gene>
    <name evidence="2" type="ORF">SPARVUS_LOCUS10001913</name>
</gene>
<sequence length="107" mass="11840">MMENQPPLTSPDGSSNRNPPERCPRPLDSWDAMQENIQQGCQVDGVTVIKVEDDEMFMSGDEENEIPPEISPDPEDSTASHTDVSVEEKEGHVKIKDEELSVEISTG</sequence>